<organism evidence="3 4">
    <name type="scientific">Byssothecium circinans</name>
    <dbReference type="NCBI Taxonomy" id="147558"/>
    <lineage>
        <taxon>Eukaryota</taxon>
        <taxon>Fungi</taxon>
        <taxon>Dikarya</taxon>
        <taxon>Ascomycota</taxon>
        <taxon>Pezizomycotina</taxon>
        <taxon>Dothideomycetes</taxon>
        <taxon>Pleosporomycetidae</taxon>
        <taxon>Pleosporales</taxon>
        <taxon>Massarineae</taxon>
        <taxon>Massarinaceae</taxon>
        <taxon>Byssothecium</taxon>
    </lineage>
</organism>
<feature type="domain" description="Heterokaryon incompatibility" evidence="2">
    <location>
        <begin position="125"/>
        <end position="298"/>
    </location>
</feature>
<dbReference type="PANTHER" id="PTHR24148:SF73">
    <property type="entry name" value="HET DOMAIN PROTEIN (AFU_ORTHOLOGUE AFUA_8G01020)"/>
    <property type="match status" value="1"/>
</dbReference>
<dbReference type="InterPro" id="IPR010730">
    <property type="entry name" value="HET"/>
</dbReference>
<proteinExistence type="predicted"/>
<dbReference type="AlphaFoldDB" id="A0A6A5TJB8"/>
<name>A0A6A5TJB8_9PLEO</name>
<dbReference type="EMBL" id="ML977015">
    <property type="protein sequence ID" value="KAF1951752.1"/>
    <property type="molecule type" value="Genomic_DNA"/>
</dbReference>
<evidence type="ECO:0000313" key="4">
    <source>
        <dbReference type="Proteomes" id="UP000800035"/>
    </source>
</evidence>
<dbReference type="Pfam" id="PF06985">
    <property type="entry name" value="HET"/>
    <property type="match status" value="1"/>
</dbReference>
<dbReference type="PANTHER" id="PTHR24148">
    <property type="entry name" value="ANKYRIN REPEAT DOMAIN-CONTAINING PROTEIN 39 HOMOLOG-RELATED"/>
    <property type="match status" value="1"/>
</dbReference>
<feature type="compositionally biased region" description="Low complexity" evidence="1">
    <location>
        <begin position="1"/>
        <end position="10"/>
    </location>
</feature>
<evidence type="ECO:0000259" key="2">
    <source>
        <dbReference type="Pfam" id="PF06985"/>
    </source>
</evidence>
<reference evidence="3" key="1">
    <citation type="journal article" date="2020" name="Stud. Mycol.">
        <title>101 Dothideomycetes genomes: a test case for predicting lifestyles and emergence of pathogens.</title>
        <authorList>
            <person name="Haridas S."/>
            <person name="Albert R."/>
            <person name="Binder M."/>
            <person name="Bloem J."/>
            <person name="Labutti K."/>
            <person name="Salamov A."/>
            <person name="Andreopoulos B."/>
            <person name="Baker S."/>
            <person name="Barry K."/>
            <person name="Bills G."/>
            <person name="Bluhm B."/>
            <person name="Cannon C."/>
            <person name="Castanera R."/>
            <person name="Culley D."/>
            <person name="Daum C."/>
            <person name="Ezra D."/>
            <person name="Gonzalez J."/>
            <person name="Henrissat B."/>
            <person name="Kuo A."/>
            <person name="Liang C."/>
            <person name="Lipzen A."/>
            <person name="Lutzoni F."/>
            <person name="Magnuson J."/>
            <person name="Mondo S."/>
            <person name="Nolan M."/>
            <person name="Ohm R."/>
            <person name="Pangilinan J."/>
            <person name="Park H.-J."/>
            <person name="Ramirez L."/>
            <person name="Alfaro M."/>
            <person name="Sun H."/>
            <person name="Tritt A."/>
            <person name="Yoshinaga Y."/>
            <person name="Zwiers L.-H."/>
            <person name="Turgeon B."/>
            <person name="Goodwin S."/>
            <person name="Spatafora J."/>
            <person name="Crous P."/>
            <person name="Grigoriev I."/>
        </authorList>
    </citation>
    <scope>NUCLEOTIDE SEQUENCE</scope>
    <source>
        <strain evidence="3">CBS 675.92</strain>
    </source>
</reference>
<dbReference type="OrthoDB" id="5386682at2759"/>
<feature type="region of interest" description="Disordered" evidence="1">
    <location>
        <begin position="1"/>
        <end position="75"/>
    </location>
</feature>
<keyword evidence="4" id="KW-1185">Reference proteome</keyword>
<sequence>MAQQPQAPQANVAYLSSSLQTAPRRPSPYKTFVVKRQGSFGDAASSSQPDPSRLYRSSNKDSLAYPRPANNHSKSTQFTYTALPKDKSGSIRLLSFNSLPSRISPTGPFYCTISSTVPWETQSDYHCLSYCWGEGKISAYVYIKNEGEPDALYRPLPLSQNLCDALTSILQMPGVRRLWIDAISINQEDMQERSAQVAMMKEIYNRASSVIIWLGDTTTADIGHSIISHISKRFTRDTNIHSEHIIGPAGLTLSPDHLELLKWYTRQSLLDRDMMKAYKQMASFFMLPWFRRVWVLQEAFAHTAITVRIGSNSISWGSIVLAALWQSFLARDYTSKAAWDPNSAAHGTGYLPELWLGLLHNREPRDLSMTELVCRAREFQASDPRDKVFALLGLANDAPTIRPDYTKSKHSVYCAFAKTIIAQTGNLDILSAVNTFKPESRDGGASSWMPDLDFPIATIRGLSFPRKYNASYSTTASLSPSPTATTLSLTGFFIDTLTSTLSPLLTLSKDLHLYIGNSPTTITTLWTTYLQAQNLPQPQNLINLLHSFIHTLTSTGFALPTSFPAHPLGNVVPTHFIPSVISDFMAYYEQVDPSLSLLSSVTFRDEHGSTLDAEDLVRQGDADQFAVLAGKACHERRFFISERGRMGLCPREARHGDKIVVLYGGSVPVVLREVREDAWLFVGECYVDGMMFGEAEGWKAENRVQDYVFNIR</sequence>
<gene>
    <name evidence="3" type="ORF">CC80DRAFT_480607</name>
</gene>
<accession>A0A6A5TJB8</accession>
<protein>
    <submittedName>
        <fullName evidence="3">HET-domain-containing protein</fullName>
    </submittedName>
</protein>
<evidence type="ECO:0000256" key="1">
    <source>
        <dbReference type="SAM" id="MobiDB-lite"/>
    </source>
</evidence>
<dbReference type="Proteomes" id="UP000800035">
    <property type="component" value="Unassembled WGS sequence"/>
</dbReference>
<feature type="compositionally biased region" description="Polar residues" evidence="1">
    <location>
        <begin position="44"/>
        <end position="61"/>
    </location>
</feature>
<dbReference type="Pfam" id="PF26639">
    <property type="entry name" value="Het-6_barrel"/>
    <property type="match status" value="1"/>
</dbReference>
<evidence type="ECO:0000313" key="3">
    <source>
        <dbReference type="EMBL" id="KAF1951752.1"/>
    </source>
</evidence>
<dbReference type="InterPro" id="IPR052895">
    <property type="entry name" value="HetReg/Transcr_Mod"/>
</dbReference>